<dbReference type="InterPro" id="IPR000742">
    <property type="entry name" value="EGF"/>
</dbReference>
<feature type="region of interest" description="Disordered" evidence="8">
    <location>
        <begin position="994"/>
        <end position="1104"/>
    </location>
</feature>
<keyword evidence="5 7" id="KW-1015">Disulfide bond</keyword>
<evidence type="ECO:0000259" key="10">
    <source>
        <dbReference type="PROSITE" id="PS50214"/>
    </source>
</evidence>
<dbReference type="Gene3D" id="4.10.70.10">
    <property type="entry name" value="Disintegrin domain"/>
    <property type="match status" value="1"/>
</dbReference>
<feature type="compositionally biased region" description="Low complexity" evidence="8">
    <location>
        <begin position="1162"/>
        <end position="1182"/>
    </location>
</feature>
<dbReference type="GO" id="GO:0004222">
    <property type="term" value="F:metalloendopeptidase activity"/>
    <property type="evidence" value="ECO:0007669"/>
    <property type="project" value="InterPro"/>
</dbReference>
<dbReference type="InterPro" id="IPR001590">
    <property type="entry name" value="Peptidase_M12B"/>
</dbReference>
<feature type="region of interest" description="Disordered" evidence="8">
    <location>
        <begin position="1803"/>
        <end position="1859"/>
    </location>
</feature>
<feature type="compositionally biased region" description="Low complexity" evidence="8">
    <location>
        <begin position="1218"/>
        <end position="1229"/>
    </location>
</feature>
<dbReference type="Pfam" id="PF23106">
    <property type="entry name" value="EGF_Teneurin"/>
    <property type="match status" value="1"/>
</dbReference>
<feature type="region of interest" description="Disordered" evidence="8">
    <location>
        <begin position="1434"/>
        <end position="1695"/>
    </location>
</feature>
<sequence length="2402" mass="260872">HIPSHVNWYADLPRADRVCSLCLLWFVTDACQLLMWHRKSMATSLRPLWVVLLLSSSLVLSHFKSTSGHSLLLEDPDSAGAPGEFTEGDDPITDDIVRGCECWRWPECVSNCTINPILQSPLQADHLLLASLARPFVMMFPFQDRRNRSKYGTSTASRRGTYYMSTKFWIHLPDRQHVQLKIHKSDIFGQPNSYSTLYYQRNLEGQIYPFASNKLDHCFYTGTVRRNPNRPELVTTYVAVDTCHGLRGLIQISNQTYGILPLQCAICPVDRLPHVVFPHVPNSIERNAKLPVHWQLTGVRPRKLPRLEKLGELLYTIRLAVILDHNLFITFERKLEQCIHYIGSVINQATKSFQGIPIELQLVRSEIWNLNTHFPLNSSIKTTLNNLAIYSTRQVRLRNSVSPTISRSLNASPPSSPSSPPLLHQTGANWRYRRAAVPVASTSSPTLERQHDVNILFTATPFVDAVEYLAVPDSICTPRSLAVIQVNTSETVYHASRLLSLAIAEVLGLKSFACPSLYSCTSEEILSDGDKSRIRLALLSGMADCLISTGTQDVSVFRVDDCGNGELDRGEECDPTVLANASMPCCNPRTCLADVDAACTHGACCHRCALANRGHLCRPARDQCDLPEFCTGNQPSCPVDMYLENGTPCLTRSSSRSETKSIVTQATTQSAVDEAKALCYQGRCPTRAGQCQLIWGSSASKAADYCFGLHNTRTAGACGVHGENCKPEHAMCGLLHCQGGEPRPVSKEAQTGQPFLTYTEHKGQQFECKHLSHTASVRFVPEGAACADNRYCFHRQCVSPNVALHSRCPSGPRSSSSTDGRGSLLLQNITCSEHGLCTDTGFCLCHPGWTGLACQLSETVVRSSRPSSPAANTQTPFTIDPDMIPRIWAYMEAMQRSDWTGSDTSHDTSGGRAEKTHPTTLYLVAILSSVVGGMFIFLTIFMLIYRRAGFPRKVSRSRCLFWTRHVGRNGSVLQDASKSNGSVRLYETSGDNRDLQYAALSPTRGRHSRGRSDEVNRRDPFHMTRWTPERLSSSGRFSRRRGRHGDQGGDSFERNCEYERSGGSGRRRRKHCRLSHRESGEHTKRSGRRSAKHSDGSLGPERGRLLDSVAGMMNHSDTELACRQQHCVDVDCSSIDRIIKFGSMPSYKEDKLKQHKRPPDVTTSRTVLSSSSTPSTYPQSNSESAPTFTIPTTTCPAPAVIDMVSADPTPASRQRGLSSSVASSTGSPSCATTVSSPPPPPLFSHTLSTLGDTDTTNVFNWTRPYPISTIQSSNAGLLCATNMLIEAGKAGAAAAAKCTSPTTIQSGLSRSVEVTQPTEPLNDVHFSIIMENSWRQPEKGILKNKNEGGGLTSESASASKSTRKSGKGKHRGRRSHHRHHHHHHSRRHSRSGNRSSDPNRRSGDEGCCTSRGSVCSDCSCCIYDEARLMVDERSRSVGGNEQHHSRQQSGKIIVRRSGSEDGRHPDSSSCSSRDLGSSSSQSSTSSSFSALDVNPDLLTSSSSTTSTCSTALEVGPDGTTRRFGRADGKTSTHTEHSRQRTPSGLMSVRARSGDAGGRSDGMSGLCDHDSNTHRNHHDCRHRRRRRYGKHETSNKRSRRHHDSNDDGPVPTSGCGASSLSGTVGALESSGSSQSGNPNGTPALSCASSSSSCLVSGSVKHVHRHHRRLRARRSTDEDATTSGSHRSSPMPPVPTILCNAGQQTDEVSLLKAAGFTILPKQDPSSCRPVKSCSNRDIEESEGEWEEVDCSESACEECQAAGSAKPGINVTGRHPLDSTTSHYPTQPLLPGSVLNTTGPVEPSAGITGHANPAYMPTSRHNMDAMSNPSLSYQQQSTASSSLGSSKNSRIGTPAMTSFNPQPSLFPVSSSTTHSPHGSSFGVGNVKTCVSNRAASSSSCSSSSMAGQPVTPFSGRSHGLVNVNKVPNTDEFTGQHSETEVDAHLHIQVGGVSRSMGPFYRPISPNSNPTVAFQTVCSPPLPTGAYPLMTQPYHFTRQHPASVVRRDGFPIGTSLVPRTQSNIGHGSPTNPSQIHSRNPIPVVYHASTDNGDAYYQHPYEDVANDEYADASNGHVNLQQSQHNHIYHQHGLLSEPAESNGCAYAKGADDDDEERLSLDEGHHTGLVPSTLAGISGPGPLLLDRFDPVTSVHNYPRPQDPRLGSAQMWPESIGGGFRKPEQRIMTTHLGPGSRRLSPTVAHGTQFVCTDQSINATQSSSSHDATDDACSEFSLSAFRRDDIRIPYGGHPPPSTTARSLGNVLASGREGGRKQNHHSRLQPASASDMGSVTEVHSNDGTCDESDTSSLPEAGCDLVQLAHLDVSAGRPNPLLNDLARQQASGARRWISPLPLVTNSQAPHHVPLSVVSTAALYDLGSTRTNCQPYVMIADDRLTSPLSMRGPSPADG</sequence>
<feature type="compositionally biased region" description="Low complexity" evidence="8">
    <location>
        <begin position="1831"/>
        <end position="1846"/>
    </location>
</feature>
<feature type="disulfide bond" evidence="7">
    <location>
        <begin position="845"/>
        <end position="854"/>
    </location>
</feature>
<evidence type="ECO:0000256" key="3">
    <source>
        <dbReference type="ARBA" id="ARBA00022989"/>
    </source>
</evidence>
<evidence type="ECO:0000313" key="12">
    <source>
        <dbReference type="EMBL" id="KAF5404776.1"/>
    </source>
</evidence>
<name>A0A8J4TMF4_9TREM</name>
<keyword evidence="2" id="KW-0812">Transmembrane</keyword>
<dbReference type="InterPro" id="IPR006586">
    <property type="entry name" value="ADAM_Cys-rich"/>
</dbReference>
<dbReference type="Pfam" id="PF01421">
    <property type="entry name" value="Reprolysin"/>
    <property type="match status" value="1"/>
</dbReference>
<keyword evidence="7" id="KW-0245">EGF-like domain</keyword>
<dbReference type="Pfam" id="PF08516">
    <property type="entry name" value="ADAM_CR"/>
    <property type="match status" value="1"/>
</dbReference>
<dbReference type="Gene3D" id="2.10.25.10">
    <property type="entry name" value="Laminin"/>
    <property type="match status" value="1"/>
</dbReference>
<evidence type="ECO:0000256" key="4">
    <source>
        <dbReference type="ARBA" id="ARBA00023136"/>
    </source>
</evidence>
<dbReference type="PROSITE" id="PS00427">
    <property type="entry name" value="DISINTEGRIN_1"/>
    <property type="match status" value="1"/>
</dbReference>
<feature type="compositionally biased region" description="Basic residues" evidence="8">
    <location>
        <begin position="1659"/>
        <end position="1671"/>
    </location>
</feature>
<dbReference type="PROSITE" id="PS50026">
    <property type="entry name" value="EGF_3"/>
    <property type="match status" value="1"/>
</dbReference>
<comment type="caution">
    <text evidence="12">The sequence shown here is derived from an EMBL/GenBank/DDBJ whole genome shotgun (WGS) entry which is preliminary data.</text>
</comment>
<evidence type="ECO:0000256" key="7">
    <source>
        <dbReference type="PROSITE-ProRule" id="PRU00076"/>
    </source>
</evidence>
<feature type="compositionally biased region" description="Basic and acidic residues" evidence="8">
    <location>
        <begin position="1010"/>
        <end position="1022"/>
    </location>
</feature>
<feature type="compositionally biased region" description="Basic residues" evidence="8">
    <location>
        <begin position="1065"/>
        <end position="1074"/>
    </location>
</feature>
<dbReference type="PANTHER" id="PTHR11905">
    <property type="entry name" value="ADAM A DISINTEGRIN AND METALLOPROTEASE DOMAIN"/>
    <property type="match status" value="1"/>
</dbReference>
<feature type="domain" description="Disintegrin" evidence="10">
    <location>
        <begin position="559"/>
        <end position="645"/>
    </location>
</feature>
<comment type="subcellular location">
    <subcellularLocation>
        <location evidence="1">Membrane</location>
        <topology evidence="1">Single-pass membrane protein</topology>
    </subcellularLocation>
</comment>
<feature type="disulfide bond" evidence="6">
    <location>
        <begin position="617"/>
        <end position="637"/>
    </location>
</feature>
<dbReference type="PROSITE" id="PS00022">
    <property type="entry name" value="EGF_1"/>
    <property type="match status" value="1"/>
</dbReference>
<dbReference type="OrthoDB" id="5951731at2759"/>
<gene>
    <name evidence="12" type="ORF">PHET_01693</name>
</gene>
<evidence type="ECO:0000313" key="13">
    <source>
        <dbReference type="Proteomes" id="UP000748531"/>
    </source>
</evidence>
<dbReference type="InterPro" id="IPR024079">
    <property type="entry name" value="MetalloPept_cat_dom_sf"/>
</dbReference>
<dbReference type="InterPro" id="IPR018358">
    <property type="entry name" value="Disintegrin_CS"/>
</dbReference>
<dbReference type="SUPFAM" id="SSF55486">
    <property type="entry name" value="Metalloproteases ('zincins'), catalytic domain"/>
    <property type="match status" value="1"/>
</dbReference>
<dbReference type="GO" id="GO:0006508">
    <property type="term" value="P:proteolysis"/>
    <property type="evidence" value="ECO:0007669"/>
    <property type="project" value="InterPro"/>
</dbReference>
<feature type="region of interest" description="Disordered" evidence="8">
    <location>
        <begin position="1207"/>
        <end position="1239"/>
    </location>
</feature>
<feature type="compositionally biased region" description="Low complexity" evidence="8">
    <location>
        <begin position="1499"/>
        <end position="1510"/>
    </location>
</feature>
<feature type="region of interest" description="Disordered" evidence="8">
    <location>
        <begin position="2260"/>
        <end position="2301"/>
    </location>
</feature>
<evidence type="ECO:0000256" key="1">
    <source>
        <dbReference type="ARBA" id="ARBA00004167"/>
    </source>
</evidence>
<feature type="compositionally biased region" description="Basic residues" evidence="8">
    <location>
        <begin position="1361"/>
        <end position="1391"/>
    </location>
</feature>
<accession>A0A8J4TMF4</accession>
<dbReference type="Pfam" id="PF00200">
    <property type="entry name" value="Disintegrin"/>
    <property type="match status" value="1"/>
</dbReference>
<dbReference type="InterPro" id="IPR036436">
    <property type="entry name" value="Disintegrin_dom_sf"/>
</dbReference>
<evidence type="ECO:0000256" key="5">
    <source>
        <dbReference type="ARBA" id="ARBA00023157"/>
    </source>
</evidence>
<feature type="region of interest" description="Disordered" evidence="8">
    <location>
        <begin position="1340"/>
        <end position="1412"/>
    </location>
</feature>
<keyword evidence="13" id="KW-1185">Reference proteome</keyword>
<feature type="domain" description="EGF-like" evidence="9">
    <location>
        <begin position="819"/>
        <end position="855"/>
    </location>
</feature>
<dbReference type="Proteomes" id="UP000748531">
    <property type="component" value="Unassembled WGS sequence"/>
</dbReference>
<protein>
    <submittedName>
        <fullName evidence="12">Disintegrin and metalloproteinase domain-containing protein 19</fullName>
    </submittedName>
</protein>
<feature type="compositionally biased region" description="Basic and acidic residues" evidence="8">
    <location>
        <begin position="1524"/>
        <end position="1538"/>
    </location>
</feature>
<keyword evidence="3" id="KW-1133">Transmembrane helix</keyword>
<dbReference type="PANTHER" id="PTHR11905:SF159">
    <property type="entry name" value="ADAM METALLOPROTEASE"/>
    <property type="match status" value="1"/>
</dbReference>
<feature type="compositionally biased region" description="Polar residues" evidence="8">
    <location>
        <begin position="2275"/>
        <end position="2293"/>
    </location>
</feature>
<evidence type="ECO:0000256" key="6">
    <source>
        <dbReference type="PROSITE-ProRule" id="PRU00068"/>
    </source>
</evidence>
<evidence type="ECO:0000259" key="9">
    <source>
        <dbReference type="PROSITE" id="PS50026"/>
    </source>
</evidence>
<reference evidence="12" key="1">
    <citation type="submission" date="2019-05" db="EMBL/GenBank/DDBJ databases">
        <title>Annotation for the trematode Paragonimus heterotremus.</title>
        <authorList>
            <person name="Choi Y.-J."/>
        </authorList>
    </citation>
    <scope>NUCLEOTIDE SEQUENCE</scope>
    <source>
        <strain evidence="12">LC</strain>
    </source>
</reference>
<feature type="compositionally biased region" description="Basic residues" evidence="8">
    <location>
        <begin position="1573"/>
        <end position="1588"/>
    </location>
</feature>
<organism evidence="12 13">
    <name type="scientific">Paragonimus heterotremus</name>
    <dbReference type="NCBI Taxonomy" id="100268"/>
    <lineage>
        <taxon>Eukaryota</taxon>
        <taxon>Metazoa</taxon>
        <taxon>Spiralia</taxon>
        <taxon>Lophotrochozoa</taxon>
        <taxon>Platyhelminthes</taxon>
        <taxon>Trematoda</taxon>
        <taxon>Digenea</taxon>
        <taxon>Plagiorchiida</taxon>
        <taxon>Troglotremata</taxon>
        <taxon>Troglotrematidae</taxon>
        <taxon>Paragonimus</taxon>
    </lineage>
</organism>
<comment type="caution">
    <text evidence="7">Lacks conserved residue(s) required for the propagation of feature annotation.</text>
</comment>
<evidence type="ECO:0000256" key="8">
    <source>
        <dbReference type="SAM" id="MobiDB-lite"/>
    </source>
</evidence>
<feature type="non-terminal residue" evidence="12">
    <location>
        <position position="1"/>
    </location>
</feature>
<feature type="region of interest" description="Disordered" evidence="8">
    <location>
        <begin position="1149"/>
        <end position="1191"/>
    </location>
</feature>
<dbReference type="Gene3D" id="3.40.390.10">
    <property type="entry name" value="Collagenase (Catalytic Domain)"/>
    <property type="match status" value="1"/>
</dbReference>
<dbReference type="SMART" id="SM00050">
    <property type="entry name" value="DISIN"/>
    <property type="match status" value="1"/>
</dbReference>
<dbReference type="PROSITE" id="PS50214">
    <property type="entry name" value="DISINTEGRIN_2"/>
    <property type="match status" value="1"/>
</dbReference>
<feature type="domain" description="Peptidase M12B" evidence="11">
    <location>
        <begin position="315"/>
        <end position="569"/>
    </location>
</feature>
<dbReference type="SMART" id="SM00608">
    <property type="entry name" value="ACR"/>
    <property type="match status" value="1"/>
</dbReference>
<dbReference type="GO" id="GO:0016020">
    <property type="term" value="C:membrane"/>
    <property type="evidence" value="ECO:0007669"/>
    <property type="project" value="UniProtKB-SubCell"/>
</dbReference>
<evidence type="ECO:0000256" key="2">
    <source>
        <dbReference type="ARBA" id="ARBA00022692"/>
    </source>
</evidence>
<feature type="compositionally biased region" description="Low complexity" evidence="8">
    <location>
        <begin position="1467"/>
        <end position="1489"/>
    </location>
</feature>
<feature type="region of interest" description="Disordered" evidence="8">
    <location>
        <begin position="2013"/>
        <end position="2034"/>
    </location>
</feature>
<dbReference type="EMBL" id="LUCH01000586">
    <property type="protein sequence ID" value="KAF5404776.1"/>
    <property type="molecule type" value="Genomic_DNA"/>
</dbReference>
<feature type="compositionally biased region" description="Basic and acidic residues" evidence="8">
    <location>
        <begin position="1044"/>
        <end position="1060"/>
    </location>
</feature>
<feature type="compositionally biased region" description="Polar residues" evidence="8">
    <location>
        <begin position="2013"/>
        <end position="2033"/>
    </location>
</feature>
<keyword evidence="4" id="KW-0472">Membrane</keyword>
<evidence type="ECO:0000259" key="11">
    <source>
        <dbReference type="PROSITE" id="PS50215"/>
    </source>
</evidence>
<dbReference type="PROSITE" id="PS50215">
    <property type="entry name" value="ADAM_MEPRO"/>
    <property type="match status" value="1"/>
</dbReference>
<feature type="compositionally biased region" description="Basic and acidic residues" evidence="8">
    <location>
        <begin position="1457"/>
        <end position="1466"/>
    </location>
</feature>
<feature type="region of interest" description="Disordered" evidence="8">
    <location>
        <begin position="1893"/>
        <end position="1913"/>
    </location>
</feature>
<feature type="compositionally biased region" description="Low complexity" evidence="8">
    <location>
        <begin position="1642"/>
        <end position="1658"/>
    </location>
</feature>
<dbReference type="InterPro" id="IPR001762">
    <property type="entry name" value="Disintegrin_dom"/>
</dbReference>
<dbReference type="SUPFAM" id="SSF57552">
    <property type="entry name" value="Blood coagulation inhibitor (disintegrin)"/>
    <property type="match status" value="1"/>
</dbReference>
<feature type="compositionally biased region" description="Basic and acidic residues" evidence="8">
    <location>
        <begin position="1075"/>
        <end position="1084"/>
    </location>
</feature>
<proteinExistence type="predicted"/>
<dbReference type="PROSITE" id="PS01186">
    <property type="entry name" value="EGF_2"/>
    <property type="match status" value="1"/>
</dbReference>